<feature type="compositionally biased region" description="Gly residues" evidence="6">
    <location>
        <begin position="1647"/>
        <end position="1676"/>
    </location>
</feature>
<dbReference type="RefSeq" id="XP_006818268.1">
    <property type="nucleotide sequence ID" value="XM_006818205.1"/>
</dbReference>
<evidence type="ECO:0000256" key="4">
    <source>
        <dbReference type="ARBA" id="ARBA00023187"/>
    </source>
</evidence>
<evidence type="ECO:0000259" key="7">
    <source>
        <dbReference type="Pfam" id="PF15912"/>
    </source>
</evidence>
<evidence type="ECO:0000256" key="5">
    <source>
        <dbReference type="ARBA" id="ARBA00023242"/>
    </source>
</evidence>
<reference evidence="9" key="1">
    <citation type="submission" date="2025-08" db="UniProtKB">
        <authorList>
            <consortium name="RefSeq"/>
        </authorList>
    </citation>
    <scope>IDENTIFICATION</scope>
    <source>
        <tissue evidence="9">Testes</tissue>
    </source>
</reference>
<dbReference type="InterPro" id="IPR031801">
    <property type="entry name" value="VIR_N"/>
</dbReference>
<evidence type="ECO:0000313" key="8">
    <source>
        <dbReference type="Proteomes" id="UP000694865"/>
    </source>
</evidence>
<sequence length="1833" mass="204183">MAEPGDEDVTEIHLLFCETFDHEKGEELNLDLVQFPRPVCISEIRIIPSGTRAHTEFYEENKLGRTSPANFKLELFINNLSKPGSSIFERLGILEYEESNHIQLVTKSEIPTDGVILRGLYSSITVAIYGVLTTVAKSADDIPPSPPPPPPPPQTVGKRKIAVVEAKAFDMSERENIYQERREFESERAKRPKYEDRVNVEQKIEELDRPRDPKRLIRPPSPPRPPPNESHGPKSPPIPPLRERRGPRTPPGDPKTDSSPESIHLPSDDDVHEPGEIPDEEEIIERSDLFEPLTPEHSPEPSNASDGEINEEEYDTWIYDVPSFNPFQCEFLAPVTFSTPELTQYDIEKLKTTDSMPPESNKIIEIINTFQSEEHSSKWVSALEELPGLVNPCLAYVNSDSIKVLAEWTLEALDLDNAIAQSIAVNVKQLKAGMNLTTALCNCGPTVAEVLVEKNVQGILFDLLFADHMSSSLKLTALQALDSATNCEMGLVKFVSSHQSKVELTCYQRALKLMLSNQTVRVVTALTALLRKVHIFEVLGVLYMTVDRIMESTPLPPESTKETQSKDTESIEHIPQTHDESPQKMTFMDTLDKSSPNTQQRSDNQSISMETDTSIISSGTIYIASSNDIETIMECIEEITYSMENAPHTIVQPPIKAFPTSAKITGPPCTADPYPVLFHMFNTRKLLESLLLLVSCPATAGNLDIMDAVRTLLLVCLKTKKGLLFLAHNIDICKVLVQILTNNDDDESLEDNETQQLGLTMIYQLQTLQNIDQIRDFLRKGSLQTERDNVDIISILHTMYSMTFTPIGKTNVAHVLNLDDHLESILSFLELTGDEETDYKIKKPASYGYALGLLLLAMQYCDNTNTIINYATKLSSICPENTELSKWISPIQGLKFDITSIEPLVEYLKNHTSEISSNLANEGTAMVTALRILKHISCPNHQSEDSEVHQKDLQYNLATIQLFSANAMEVFILVLKKLGDFTLRPWQQGFPLPSSVNHIIECMITPLLILIKRMLSELLNTGLTQFKDMRLICALLTVHTVVCSPTSNILSTDHSTIQLLIVDILLTFTKPVLQSDTENGKCLKFVKMVYQTTGQPLTDEEIQQALVTRKLWSLHLHSLAPQIYAIIKDISGTGYHPLQHILRRVCWQLADLAAPTALLVVRYTFEILEEELNKSSSKEDDKVVDVFSPHSNKLLMLIMYMVSQASVKAPLLHYLRSTVKADEKFSEVLVRLLNLLNVTSESSTHLHGQEYIVGIVQSICDPEITMMMATESTLPTVEQLANGLPSKDHLELILTALLEHISDGNQSYATILLCLRTFVMLTEHDYGFYHLKCAFEKNSNAFYSLFKKLSTSFNKDSADCLSTLSTFLDLLQLLISADSLEDDQTTPEPSANLRTYTVNVVKLSELLKWNTESRDHPIKVIEKLLVECCKDDEAMDSLLDGVTTLAQTLNSVTDDTVVKPDELTEPVLPAPDTLSVQFNTRAFYILGDMEDERINFWLTVPPLDDPDMEIDMVKADLLELSEKCCPDFDLKDEIAKGLAGEDGTTPRKKISRVGKRRFDPLIARRDTRFQGQNKRGHKAMPGHMRGGYRPFYGGHGRPNDLFRQRAQNTSRPPSMHVDDFEAIDYSQSPHPPPPKKIHKGPPARNLGRGGFIGGPGYQRGGFIGGPGGRWAGGPSGGYNRRDLGPGMGNIQGRGPNIWGNRQPQQPPPPSPGGYQGRTSRGFLSRRPDNRPSGPGYGRPPPLPPTRADGLYGSPTRGNPRGGMRGSSSRGGPSPTRSKPMRGFRGMPGGGRWVGPGGKTDPHTRFLPPSKPSRGGYGRHDGGGSRHGGRPFSR</sequence>
<evidence type="ECO:0000256" key="2">
    <source>
        <dbReference type="ARBA" id="ARBA00008371"/>
    </source>
</evidence>
<feature type="compositionally biased region" description="Gly residues" evidence="6">
    <location>
        <begin position="1785"/>
        <end position="1797"/>
    </location>
</feature>
<name>A0ABM0ME27_SACKO</name>
<feature type="domain" description="Virilizer N-terminal" evidence="7">
    <location>
        <begin position="13"/>
        <end position="281"/>
    </location>
</feature>
<protein>
    <submittedName>
        <fullName evidence="9">Protein virilizer homolog</fullName>
    </submittedName>
</protein>
<dbReference type="PANTHER" id="PTHR23185:SF0">
    <property type="entry name" value="PROTEIN VIRILIZER HOMOLOG"/>
    <property type="match status" value="1"/>
</dbReference>
<feature type="region of interest" description="Disordered" evidence="6">
    <location>
        <begin position="552"/>
        <end position="610"/>
    </location>
</feature>
<dbReference type="PANTHER" id="PTHR23185">
    <property type="entry name" value="PROTEIN VIRILIZER HOMOLOG"/>
    <property type="match status" value="1"/>
</dbReference>
<dbReference type="GeneID" id="100372325"/>
<dbReference type="InterPro" id="IPR026736">
    <property type="entry name" value="Virilizer"/>
</dbReference>
<comment type="subcellular location">
    <subcellularLocation>
        <location evidence="1">Nucleus</location>
    </subcellularLocation>
</comment>
<feature type="compositionally biased region" description="Basic and acidic residues" evidence="6">
    <location>
        <begin position="559"/>
        <end position="582"/>
    </location>
</feature>
<feature type="compositionally biased region" description="Pro residues" evidence="6">
    <location>
        <begin position="219"/>
        <end position="240"/>
    </location>
</feature>
<evidence type="ECO:0000256" key="1">
    <source>
        <dbReference type="ARBA" id="ARBA00004123"/>
    </source>
</evidence>
<keyword evidence="5" id="KW-0539">Nucleus</keyword>
<feature type="compositionally biased region" description="Polar residues" evidence="6">
    <location>
        <begin position="593"/>
        <end position="610"/>
    </location>
</feature>
<dbReference type="Proteomes" id="UP000694865">
    <property type="component" value="Unplaced"/>
</dbReference>
<comment type="similarity">
    <text evidence="2">Belongs to the vir family.</text>
</comment>
<feature type="compositionally biased region" description="Low complexity" evidence="6">
    <location>
        <begin position="1765"/>
        <end position="1784"/>
    </location>
</feature>
<evidence type="ECO:0000313" key="9">
    <source>
        <dbReference type="RefSeq" id="XP_006818268.1"/>
    </source>
</evidence>
<evidence type="ECO:0000256" key="3">
    <source>
        <dbReference type="ARBA" id="ARBA00022664"/>
    </source>
</evidence>
<proteinExistence type="inferred from homology"/>
<keyword evidence="3" id="KW-0507">mRNA processing</keyword>
<keyword evidence="4" id="KW-0508">mRNA splicing</keyword>
<dbReference type="Pfam" id="PF15912">
    <property type="entry name" value="VIR_N"/>
    <property type="match status" value="1"/>
</dbReference>
<evidence type="ECO:0000256" key="6">
    <source>
        <dbReference type="SAM" id="MobiDB-lite"/>
    </source>
</evidence>
<keyword evidence="8" id="KW-1185">Reference proteome</keyword>
<feature type="region of interest" description="Disordered" evidence="6">
    <location>
        <begin position="1623"/>
        <end position="1833"/>
    </location>
</feature>
<gene>
    <name evidence="9" type="primary">LOC100372325</name>
</gene>
<accession>A0ABM0ME27</accession>
<feature type="region of interest" description="Disordered" evidence="6">
    <location>
        <begin position="180"/>
        <end position="275"/>
    </location>
</feature>
<feature type="compositionally biased region" description="Basic and acidic residues" evidence="6">
    <location>
        <begin position="180"/>
        <end position="215"/>
    </location>
</feature>
<organism evidence="8 9">
    <name type="scientific">Saccoglossus kowalevskii</name>
    <name type="common">Acorn worm</name>
    <dbReference type="NCBI Taxonomy" id="10224"/>
    <lineage>
        <taxon>Eukaryota</taxon>
        <taxon>Metazoa</taxon>
        <taxon>Hemichordata</taxon>
        <taxon>Enteropneusta</taxon>
        <taxon>Harrimaniidae</taxon>
        <taxon>Saccoglossus</taxon>
    </lineage>
</organism>
<feature type="compositionally biased region" description="Basic and acidic residues" evidence="6">
    <location>
        <begin position="266"/>
        <end position="275"/>
    </location>
</feature>